<organism evidence="1 2">
    <name type="scientific">Pinctada imbricata</name>
    <name type="common">Atlantic pearl-oyster</name>
    <name type="synonym">Pinctada martensii</name>
    <dbReference type="NCBI Taxonomy" id="66713"/>
    <lineage>
        <taxon>Eukaryota</taxon>
        <taxon>Metazoa</taxon>
        <taxon>Spiralia</taxon>
        <taxon>Lophotrochozoa</taxon>
        <taxon>Mollusca</taxon>
        <taxon>Bivalvia</taxon>
        <taxon>Autobranchia</taxon>
        <taxon>Pteriomorphia</taxon>
        <taxon>Pterioida</taxon>
        <taxon>Pterioidea</taxon>
        <taxon>Pteriidae</taxon>
        <taxon>Pinctada</taxon>
    </lineage>
</organism>
<keyword evidence="2" id="KW-1185">Reference proteome</keyword>
<sequence length="172" mass="18634">MGCQMMVAANKTLCNEPCFVSTCPRTCGKCAECYSCNQVSNVDDCNSTTTCLTGEACTRFHAQAGQIFGKRGDSFQISFKGDCCTGDLCNHKQLGPSPTNNSHKSSVRNLYIGAVDKTGKGYYTWDTTGGSVFTDTTNHRNYCVTISIGSRGHYTETNCNSLHQPLCMAAKQ</sequence>
<evidence type="ECO:0000313" key="2">
    <source>
        <dbReference type="Proteomes" id="UP001186944"/>
    </source>
</evidence>
<protein>
    <recommendedName>
        <fullName evidence="3">C-type lectin domain-containing protein</fullName>
    </recommendedName>
</protein>
<dbReference type="Proteomes" id="UP001186944">
    <property type="component" value="Unassembled WGS sequence"/>
</dbReference>
<dbReference type="AlphaFoldDB" id="A0AA88Y2D0"/>
<name>A0AA88Y2D0_PINIB</name>
<accession>A0AA88Y2D0</accession>
<evidence type="ECO:0008006" key="3">
    <source>
        <dbReference type="Google" id="ProtNLM"/>
    </source>
</evidence>
<dbReference type="InterPro" id="IPR016187">
    <property type="entry name" value="CTDL_fold"/>
</dbReference>
<comment type="caution">
    <text evidence="1">The sequence shown here is derived from an EMBL/GenBank/DDBJ whole genome shotgun (WGS) entry which is preliminary data.</text>
</comment>
<proteinExistence type="predicted"/>
<gene>
    <name evidence="1" type="ORF">FSP39_000937</name>
</gene>
<evidence type="ECO:0000313" key="1">
    <source>
        <dbReference type="EMBL" id="KAK3096516.1"/>
    </source>
</evidence>
<reference evidence="1" key="1">
    <citation type="submission" date="2019-08" db="EMBL/GenBank/DDBJ databases">
        <title>The improved chromosome-level genome for the pearl oyster Pinctada fucata martensii using PacBio sequencing and Hi-C.</title>
        <authorList>
            <person name="Zheng Z."/>
        </authorList>
    </citation>
    <scope>NUCLEOTIDE SEQUENCE</scope>
    <source>
        <strain evidence="1">ZZ-2019</strain>
        <tissue evidence="1">Adductor muscle</tissue>
    </source>
</reference>
<dbReference type="EMBL" id="VSWD01000007">
    <property type="protein sequence ID" value="KAK3096516.1"/>
    <property type="molecule type" value="Genomic_DNA"/>
</dbReference>
<dbReference type="SUPFAM" id="SSF56436">
    <property type="entry name" value="C-type lectin-like"/>
    <property type="match status" value="1"/>
</dbReference>